<dbReference type="RefSeq" id="WP_162345793.1">
    <property type="nucleotide sequence ID" value="NZ_JAAEAA010000007.1"/>
</dbReference>
<dbReference type="SMART" id="SM00850">
    <property type="entry name" value="LytTR"/>
    <property type="match status" value="1"/>
</dbReference>
<dbReference type="Gene3D" id="2.40.50.1020">
    <property type="entry name" value="LytTr DNA-binding domain"/>
    <property type="match status" value="1"/>
</dbReference>
<dbReference type="InterPro" id="IPR001789">
    <property type="entry name" value="Sig_transdc_resp-reg_receiver"/>
</dbReference>
<dbReference type="Pfam" id="PF00072">
    <property type="entry name" value="Response_reg"/>
    <property type="match status" value="1"/>
</dbReference>
<dbReference type="SUPFAM" id="SSF52172">
    <property type="entry name" value="CheY-like"/>
    <property type="match status" value="1"/>
</dbReference>
<keyword evidence="5" id="KW-1185">Reference proteome</keyword>
<comment type="caution">
    <text evidence="4">The sequence shown here is derived from an EMBL/GenBank/DDBJ whole genome shotgun (WGS) entry which is preliminary data.</text>
</comment>
<dbReference type="InterPro" id="IPR007492">
    <property type="entry name" value="LytTR_DNA-bd_dom"/>
</dbReference>
<dbReference type="AlphaFoldDB" id="A0A6B2H087"/>
<dbReference type="PANTHER" id="PTHR37299:SF1">
    <property type="entry name" value="STAGE 0 SPORULATION PROTEIN A HOMOLOG"/>
    <property type="match status" value="1"/>
</dbReference>
<dbReference type="SMART" id="SM00448">
    <property type="entry name" value="REC"/>
    <property type="match status" value="1"/>
</dbReference>
<feature type="domain" description="Response regulatory" evidence="2">
    <location>
        <begin position="2"/>
        <end position="113"/>
    </location>
</feature>
<name>A0A6B2H087_9BACT</name>
<proteinExistence type="predicted"/>
<evidence type="ECO:0000313" key="4">
    <source>
        <dbReference type="EMBL" id="NDK55733.1"/>
    </source>
</evidence>
<dbReference type="GO" id="GO:0000156">
    <property type="term" value="F:phosphorelay response regulator activity"/>
    <property type="evidence" value="ECO:0007669"/>
    <property type="project" value="InterPro"/>
</dbReference>
<feature type="domain" description="HTH LytTR-type" evidence="3">
    <location>
        <begin position="141"/>
        <end position="213"/>
    </location>
</feature>
<gene>
    <name evidence="4" type="ORF">GWO68_07390</name>
</gene>
<dbReference type="EMBL" id="JAAEAA010000007">
    <property type="protein sequence ID" value="NDK55733.1"/>
    <property type="molecule type" value="Genomic_DNA"/>
</dbReference>
<keyword evidence="1" id="KW-0597">Phosphoprotein</keyword>
<reference evidence="4 5" key="1">
    <citation type="submission" date="2020-01" db="EMBL/GenBank/DDBJ databases">
        <authorList>
            <person name="Kim M.K."/>
        </authorList>
    </citation>
    <scope>NUCLEOTIDE SEQUENCE [LARGE SCALE GENOMIC DNA]</scope>
    <source>
        <strain evidence="4 5">BT213</strain>
    </source>
</reference>
<evidence type="ECO:0000259" key="2">
    <source>
        <dbReference type="PROSITE" id="PS50110"/>
    </source>
</evidence>
<dbReference type="PROSITE" id="PS50110">
    <property type="entry name" value="RESPONSE_REGULATORY"/>
    <property type="match status" value="1"/>
</dbReference>
<evidence type="ECO:0000259" key="3">
    <source>
        <dbReference type="PROSITE" id="PS50930"/>
    </source>
</evidence>
<dbReference type="Gene3D" id="3.40.50.2300">
    <property type="match status" value="1"/>
</dbReference>
<dbReference type="InterPro" id="IPR046947">
    <property type="entry name" value="LytR-like"/>
</dbReference>
<evidence type="ECO:0000313" key="5">
    <source>
        <dbReference type="Proteomes" id="UP000478546"/>
    </source>
</evidence>
<dbReference type="GO" id="GO:0003677">
    <property type="term" value="F:DNA binding"/>
    <property type="evidence" value="ECO:0007669"/>
    <property type="project" value="InterPro"/>
</dbReference>
<feature type="modified residue" description="4-aspartylphosphate" evidence="1">
    <location>
        <position position="53"/>
    </location>
</feature>
<dbReference type="InterPro" id="IPR011006">
    <property type="entry name" value="CheY-like_superfamily"/>
</dbReference>
<dbReference type="PROSITE" id="PS50930">
    <property type="entry name" value="HTH_LYTTR"/>
    <property type="match status" value="1"/>
</dbReference>
<protein>
    <submittedName>
        <fullName evidence="4">Response regulator transcription factor</fullName>
    </submittedName>
</protein>
<evidence type="ECO:0000256" key="1">
    <source>
        <dbReference type="PROSITE-ProRule" id="PRU00169"/>
    </source>
</evidence>
<dbReference type="PANTHER" id="PTHR37299">
    <property type="entry name" value="TRANSCRIPTIONAL REGULATOR-RELATED"/>
    <property type="match status" value="1"/>
</dbReference>
<dbReference type="Proteomes" id="UP000478546">
    <property type="component" value="Unassembled WGS sequence"/>
</dbReference>
<dbReference type="Pfam" id="PF04397">
    <property type="entry name" value="LytTR"/>
    <property type="match status" value="1"/>
</dbReference>
<sequence length="240" mass="27019">MKCIVVDDEPFALELAADYVRRTPFLKLAGTFSNPVKTLAFLMEQEVDLIFLDINMPELSGMQLLAALPRKPMVVFTTAYPEFGAESYNYDAVDYLLKPINYARFLKAVNKAVELQNLKRKDNTAQSPAERAAPIQDRSNVLIKSGTQTFKLKLEDILYVEGAGNYMAFCTRGKKILSLLTMKEVLNLLPADQFVRVHKSYIVSLNHLDVIERHQVTIAGKAIPIGLTYREQFLAKAGNQ</sequence>
<organism evidence="4 5">
    <name type="scientific">Pontibacter fetidus</name>
    <dbReference type="NCBI Taxonomy" id="2700082"/>
    <lineage>
        <taxon>Bacteria</taxon>
        <taxon>Pseudomonadati</taxon>
        <taxon>Bacteroidota</taxon>
        <taxon>Cytophagia</taxon>
        <taxon>Cytophagales</taxon>
        <taxon>Hymenobacteraceae</taxon>
        <taxon>Pontibacter</taxon>
    </lineage>
</organism>
<accession>A0A6B2H087</accession>